<keyword evidence="1" id="KW-0614">Plasmid</keyword>
<organism evidence="1 2">
    <name type="scientific">Mycobacterium dioxanotrophicus</name>
    <dbReference type="NCBI Taxonomy" id="482462"/>
    <lineage>
        <taxon>Bacteria</taxon>
        <taxon>Bacillati</taxon>
        <taxon>Actinomycetota</taxon>
        <taxon>Actinomycetes</taxon>
        <taxon>Mycobacteriales</taxon>
        <taxon>Mycobacteriaceae</taxon>
        <taxon>Mycobacterium</taxon>
    </lineage>
</organism>
<dbReference type="EMBL" id="CP020813">
    <property type="protein sequence ID" value="ART74525.1"/>
    <property type="molecule type" value="Genomic_DNA"/>
</dbReference>
<sequence length="190" mass="20497">MHGVAPPGARAGRIMRTPRLMFSACATIDAEDRCRNAELAIGDELRAALEAFPGVFCSAEEAAMVLAEEVDELWDEVRANRIGRARAEAVQVGAMALRFVADLYESGPASQRYAAAARECHCAIGDVGPVGRTLASSHEGFGYLKREYESLWSAVRFDDPARPAAVRVAAMAVRFIAEISGRSPMQGLVR</sequence>
<geneLocation type="plasmid" evidence="1 2">
    <name>unnamed4</name>
</geneLocation>
<evidence type="ECO:0000313" key="2">
    <source>
        <dbReference type="Proteomes" id="UP000195331"/>
    </source>
</evidence>
<reference evidence="1 2" key="1">
    <citation type="submission" date="2017-04" db="EMBL/GenBank/DDBJ databases">
        <title>Whole Genome Sequence of 1,4-Dioxane Degrading Bacterium Mycobacterium dioxanotrophicus PH-06.</title>
        <authorList>
            <person name="He Y."/>
        </authorList>
    </citation>
    <scope>NUCLEOTIDE SEQUENCE [LARGE SCALE GENOMIC DNA]</scope>
    <source>
        <strain evidence="1 2">PH-06</strain>
        <plasmid evidence="1 2">unnamed4</plasmid>
    </source>
</reference>
<dbReference type="Proteomes" id="UP000195331">
    <property type="component" value="Plasmid unnamed4"/>
</dbReference>
<dbReference type="KEGG" id="mdx:BTO20_38700"/>
<evidence type="ECO:0000313" key="1">
    <source>
        <dbReference type="EMBL" id="ART74525.1"/>
    </source>
</evidence>
<protein>
    <submittedName>
        <fullName evidence="1">Uncharacterized protein</fullName>
    </submittedName>
</protein>
<proteinExistence type="predicted"/>
<keyword evidence="2" id="KW-1185">Reference proteome</keyword>
<gene>
    <name evidence="1" type="ORF">BTO20_38700</name>
</gene>
<dbReference type="AlphaFoldDB" id="A0A1Y0CHZ3"/>
<accession>A0A1Y0CHZ3</accession>
<name>A0A1Y0CHZ3_9MYCO</name>
<dbReference type="OrthoDB" id="4712933at2"/>